<organism evidence="1 2">
    <name type="scientific">Bradyrhizobium amphicarpaeae</name>
    <dbReference type="NCBI Taxonomy" id="1404768"/>
    <lineage>
        <taxon>Bacteria</taxon>
        <taxon>Pseudomonadati</taxon>
        <taxon>Pseudomonadota</taxon>
        <taxon>Alphaproteobacteria</taxon>
        <taxon>Hyphomicrobiales</taxon>
        <taxon>Nitrobacteraceae</taxon>
        <taxon>Bradyrhizobium</taxon>
    </lineage>
</organism>
<evidence type="ECO:0000313" key="2">
    <source>
        <dbReference type="Proteomes" id="UP000215884"/>
    </source>
</evidence>
<reference evidence="1 2" key="1">
    <citation type="journal article" date="2017" name="Syst. Appl. Microbiol.">
        <title>Soybeans inoculated with root zone soils of Canadian native legumes harbour diverse and novel Bradyrhizobium spp. that possess agricultural potential.</title>
        <authorList>
            <person name="Bromfield E.S.P."/>
            <person name="Cloutier S."/>
            <person name="Tambong J.T."/>
            <person name="Tran Thi T.V."/>
        </authorList>
    </citation>
    <scope>NUCLEOTIDE SEQUENCE [LARGE SCALE GENOMIC DNA]</scope>
    <source>
        <strain evidence="1 2">39S1MB</strain>
    </source>
</reference>
<dbReference type="KEGG" id="brq:CIT40_25165"/>
<reference evidence="1 2" key="2">
    <citation type="journal article" date="2019" name="Int. J. Syst. Evol. Microbiol.">
        <title>Description and complete genome sequence of Bradyrhizobium amphicarpaeae sp. nov., harbouring photosystem and nitrogen-fixation genes.</title>
        <authorList>
            <person name="Bromfield E.S.P."/>
            <person name="Cloutier S."/>
            <person name="Nguyen H.D.T."/>
        </authorList>
    </citation>
    <scope>NUCLEOTIDE SEQUENCE [LARGE SCALE GENOMIC DNA]</scope>
    <source>
        <strain evidence="1 2">39S1MB</strain>
    </source>
</reference>
<name>A0A2U8PYW4_9BRAD</name>
<evidence type="ECO:0000313" key="1">
    <source>
        <dbReference type="EMBL" id="AWM02996.1"/>
    </source>
</evidence>
<sequence length="205" mass="22883">MSSEDVDLYGDRKAAEAFAKKLMNAKVYIPPAFDPSPNAAVVVGQLGEKTIQVDFLRAVLGVDPRSLKNNVVTLTGPSQGQGSQIDILILHPLDCLRSRLSNINDLKRTDPHSISSAHAAVIILDVFIDDLLQNGETKKAQAILMSLFYVIRDRNLGRPSQTKFQVDPLSILLKYRLDLRLDNRWRSHQLANAISRLRKKMDLNA</sequence>
<protein>
    <submittedName>
        <fullName evidence="1">Uncharacterized protein</fullName>
    </submittedName>
</protein>
<gene>
    <name evidence="1" type="ORF">CIT40_25165</name>
</gene>
<keyword evidence="2" id="KW-1185">Reference proteome</keyword>
<dbReference type="Proteomes" id="UP000215884">
    <property type="component" value="Chromosome"/>
</dbReference>
<dbReference type="AlphaFoldDB" id="A0A2U8PYW4"/>
<proteinExistence type="predicted"/>
<dbReference type="EMBL" id="CP029426">
    <property type="protein sequence ID" value="AWM02996.1"/>
    <property type="molecule type" value="Genomic_DNA"/>
</dbReference>
<accession>A0A2U8PYW4</accession>